<evidence type="ECO:0000256" key="2">
    <source>
        <dbReference type="ARBA" id="ARBA00022801"/>
    </source>
</evidence>
<feature type="signal peptide" evidence="3">
    <location>
        <begin position="1"/>
        <end position="22"/>
    </location>
</feature>
<dbReference type="InterPro" id="IPR050645">
    <property type="entry name" value="Histidine_acid_phosphatase"/>
</dbReference>
<evidence type="ECO:0000256" key="1">
    <source>
        <dbReference type="ARBA" id="ARBA00005375"/>
    </source>
</evidence>
<dbReference type="CDD" id="cd07061">
    <property type="entry name" value="HP_HAP_like"/>
    <property type="match status" value="1"/>
</dbReference>
<keyword evidence="2" id="KW-0378">Hydrolase</keyword>
<dbReference type="SUPFAM" id="SSF53254">
    <property type="entry name" value="Phosphoglycerate mutase-like"/>
    <property type="match status" value="1"/>
</dbReference>
<dbReference type="AlphaFoldDB" id="A0A1S8YG38"/>
<dbReference type="Pfam" id="PF00328">
    <property type="entry name" value="His_Phos_2"/>
    <property type="match status" value="1"/>
</dbReference>
<name>A0A1S8YG38_9GAMM</name>
<dbReference type="OrthoDB" id="395886at2"/>
<dbReference type="GO" id="GO:0050308">
    <property type="term" value="F:sugar-phosphatase activity"/>
    <property type="evidence" value="ECO:0007669"/>
    <property type="project" value="TreeGrafter"/>
</dbReference>
<dbReference type="InterPro" id="IPR000560">
    <property type="entry name" value="His_Pase_clade-2"/>
</dbReference>
<keyword evidence="5" id="KW-1185">Reference proteome</keyword>
<evidence type="ECO:0000313" key="5">
    <source>
        <dbReference type="Proteomes" id="UP000190667"/>
    </source>
</evidence>
<dbReference type="Gene3D" id="3.40.50.1240">
    <property type="entry name" value="Phosphoglycerate mutase-like"/>
    <property type="match status" value="2"/>
</dbReference>
<dbReference type="Proteomes" id="UP000190667">
    <property type="component" value="Unassembled WGS sequence"/>
</dbReference>
<gene>
    <name evidence="4" type="ORF">BTJ39_18910</name>
</gene>
<accession>A0A1S8YG38</accession>
<evidence type="ECO:0000313" key="4">
    <source>
        <dbReference type="EMBL" id="OON38044.1"/>
    </source>
</evidence>
<sequence>MRQWLSAGLLFLLSAVSAPCLAQSAPQWQLEKVVEIARHGVRPPVSWDRRAIEADTGRSWPRWSTPDGELTQHGRLAATIKGQLEGQHYRRLGLIDKDCPTARDVYIYASPLQRTRATADALSQGAFPGCQLQVHYQQSGNDPLFLTGSQRIPLDGTKAKAAVLQAMGGSVQAAQRRWQPEINRLARALCQQGRPCPLLSTPWALNVNHPGNVSVPALDHQAAAAETLRLAWSEGLPAAQVGFGSVRQQRDLTPLLELNSVKYRYSNDVPYIASRQGSRLLAQIIAALESERPSDVGQRWLLLVAHDNNIAYLRTLLRFHWQQADYPEGNIPPGASLVFERWRDNFSGKRYLRILFRTQRLTQIRHLTPLKSISDLLQTEYSQPGCRHTDAGILCPLDASLQTFSQRLDSEVLQPFSWPSS</sequence>
<dbReference type="PANTHER" id="PTHR11567:SF110">
    <property type="entry name" value="2-PHOSPHOXYLOSE PHOSPHATASE 1"/>
    <property type="match status" value="1"/>
</dbReference>
<reference evidence="4 5" key="1">
    <citation type="submission" date="2016-12" db="EMBL/GenBank/DDBJ databases">
        <title>Izhakiella australiana sp. nov. of genus Izhakiella isolated from Australian desert.</title>
        <authorList>
            <person name="Ji M."/>
        </authorList>
    </citation>
    <scope>NUCLEOTIDE SEQUENCE [LARGE SCALE GENOMIC DNA]</scope>
    <source>
        <strain evidence="4 5">D4N98</strain>
    </source>
</reference>
<dbReference type="PROSITE" id="PS00616">
    <property type="entry name" value="HIS_ACID_PHOSPHAT_1"/>
    <property type="match status" value="1"/>
</dbReference>
<feature type="chain" id="PRO_5013114507" description="3-phytase" evidence="3">
    <location>
        <begin position="23"/>
        <end position="421"/>
    </location>
</feature>
<evidence type="ECO:0008006" key="6">
    <source>
        <dbReference type="Google" id="ProtNLM"/>
    </source>
</evidence>
<dbReference type="InterPro" id="IPR029033">
    <property type="entry name" value="His_PPase_superfam"/>
</dbReference>
<dbReference type="EMBL" id="MRUL01000017">
    <property type="protein sequence ID" value="OON38044.1"/>
    <property type="molecule type" value="Genomic_DNA"/>
</dbReference>
<proteinExistence type="inferred from homology"/>
<dbReference type="InterPro" id="IPR033379">
    <property type="entry name" value="Acid_Pase_AS"/>
</dbReference>
<dbReference type="RefSeq" id="WP_078004280.1">
    <property type="nucleotide sequence ID" value="NZ_MRUL01000017.1"/>
</dbReference>
<dbReference type="GO" id="GO:0030288">
    <property type="term" value="C:outer membrane-bounded periplasmic space"/>
    <property type="evidence" value="ECO:0007669"/>
    <property type="project" value="TreeGrafter"/>
</dbReference>
<protein>
    <recommendedName>
        <fullName evidence="6">3-phytase</fullName>
    </recommendedName>
</protein>
<evidence type="ECO:0000256" key="3">
    <source>
        <dbReference type="SAM" id="SignalP"/>
    </source>
</evidence>
<organism evidence="4 5">
    <name type="scientific">Izhakiella australiensis</name>
    <dbReference type="NCBI Taxonomy" id="1926881"/>
    <lineage>
        <taxon>Bacteria</taxon>
        <taxon>Pseudomonadati</taxon>
        <taxon>Pseudomonadota</taxon>
        <taxon>Gammaproteobacteria</taxon>
        <taxon>Enterobacterales</taxon>
        <taxon>Erwiniaceae</taxon>
        <taxon>Izhakiella</taxon>
    </lineage>
</organism>
<comment type="caution">
    <text evidence="4">The sequence shown here is derived from an EMBL/GenBank/DDBJ whole genome shotgun (WGS) entry which is preliminary data.</text>
</comment>
<dbReference type="STRING" id="1926881.BTJ39_18910"/>
<dbReference type="PANTHER" id="PTHR11567">
    <property type="entry name" value="ACID PHOSPHATASE-RELATED"/>
    <property type="match status" value="1"/>
</dbReference>
<keyword evidence="3" id="KW-0732">Signal</keyword>
<comment type="similarity">
    <text evidence="1">Belongs to the histidine acid phosphatase family.</text>
</comment>